<gene>
    <name evidence="9" type="ORF">SAMN04488598_105111</name>
    <name evidence="10" type="ORF">SAMN04515652_104142</name>
</gene>
<dbReference type="EMBL" id="FNBJ01000005">
    <property type="protein sequence ID" value="SDF05444.1"/>
    <property type="molecule type" value="Genomic_DNA"/>
</dbReference>
<dbReference type="STRING" id="54121.SAMN04515653_101106"/>
<evidence type="ECO:0000256" key="5">
    <source>
        <dbReference type="ARBA" id="ARBA00022692"/>
    </source>
</evidence>
<evidence type="ECO:0008006" key="13">
    <source>
        <dbReference type="Google" id="ProtNLM"/>
    </source>
</evidence>
<feature type="transmembrane region" description="Helical" evidence="8">
    <location>
        <begin position="128"/>
        <end position="150"/>
    </location>
</feature>
<dbReference type="RefSeq" id="WP_073156947.1">
    <property type="nucleotide sequence ID" value="NZ_FNBJ01000005.1"/>
</dbReference>
<evidence type="ECO:0000256" key="4">
    <source>
        <dbReference type="ARBA" id="ARBA00022475"/>
    </source>
</evidence>
<comment type="subcellular location">
    <subcellularLocation>
        <location evidence="1">Cell membrane</location>
        <topology evidence="1">Multi-pass membrane protein</topology>
    </subcellularLocation>
</comment>
<evidence type="ECO:0000256" key="8">
    <source>
        <dbReference type="SAM" id="Phobius"/>
    </source>
</evidence>
<dbReference type="PANTHER" id="PTHR36838">
    <property type="entry name" value="AUXIN EFFLUX CARRIER FAMILY PROTEIN"/>
    <property type="match status" value="1"/>
</dbReference>
<feature type="transmembrane region" description="Helical" evidence="8">
    <location>
        <begin position="36"/>
        <end position="58"/>
    </location>
</feature>
<evidence type="ECO:0000313" key="9">
    <source>
        <dbReference type="EMBL" id="SDF05444.1"/>
    </source>
</evidence>
<keyword evidence="3" id="KW-0813">Transport</keyword>
<evidence type="ECO:0000256" key="3">
    <source>
        <dbReference type="ARBA" id="ARBA00022448"/>
    </source>
</evidence>
<feature type="transmembrane region" description="Helical" evidence="8">
    <location>
        <begin position="226"/>
        <end position="247"/>
    </location>
</feature>
<name>A0A1M7IZS2_9FIRM</name>
<evidence type="ECO:0000313" key="11">
    <source>
        <dbReference type="Proteomes" id="UP000198612"/>
    </source>
</evidence>
<dbReference type="Proteomes" id="UP000199519">
    <property type="component" value="Unassembled WGS sequence"/>
</dbReference>
<keyword evidence="4" id="KW-1003">Cell membrane</keyword>
<keyword evidence="5 8" id="KW-0812">Transmembrane</keyword>
<feature type="transmembrane region" description="Helical" evidence="8">
    <location>
        <begin position="280"/>
        <end position="304"/>
    </location>
</feature>
<reference evidence="11 12" key="1">
    <citation type="submission" date="2016-10" db="EMBL/GenBank/DDBJ databases">
        <authorList>
            <person name="Varghese N."/>
            <person name="Submissions S."/>
        </authorList>
    </citation>
    <scope>NUCLEOTIDE SEQUENCE [LARGE SCALE GENOMIC DNA]</scope>
    <source>
        <strain evidence="9 12">WG2</strain>
        <strain evidence="10 11">WG5</strain>
    </source>
</reference>
<dbReference type="InterPro" id="IPR038770">
    <property type="entry name" value="Na+/solute_symporter_sf"/>
</dbReference>
<proteinExistence type="inferred from homology"/>
<dbReference type="GO" id="GO:0005886">
    <property type="term" value="C:plasma membrane"/>
    <property type="evidence" value="ECO:0007669"/>
    <property type="project" value="UniProtKB-SubCell"/>
</dbReference>
<feature type="transmembrane region" description="Helical" evidence="8">
    <location>
        <begin position="194"/>
        <end position="214"/>
    </location>
</feature>
<dbReference type="PANTHER" id="PTHR36838:SF1">
    <property type="entry name" value="SLR1864 PROTEIN"/>
    <property type="match status" value="1"/>
</dbReference>
<feature type="transmembrane region" description="Helical" evidence="8">
    <location>
        <begin position="162"/>
        <end position="182"/>
    </location>
</feature>
<keyword evidence="12" id="KW-1185">Reference proteome</keyword>
<protein>
    <recommendedName>
        <fullName evidence="13">AEC family transporter</fullName>
    </recommendedName>
</protein>
<dbReference type="OrthoDB" id="9798064at2"/>
<organism evidence="10 11">
    <name type="scientific">Halanaerobium congolense</name>
    <dbReference type="NCBI Taxonomy" id="54121"/>
    <lineage>
        <taxon>Bacteria</taxon>
        <taxon>Bacillati</taxon>
        <taxon>Bacillota</taxon>
        <taxon>Clostridia</taxon>
        <taxon>Halanaerobiales</taxon>
        <taxon>Halanaerobiaceae</taxon>
        <taxon>Halanaerobium</taxon>
    </lineage>
</organism>
<dbReference type="InterPro" id="IPR004776">
    <property type="entry name" value="Mem_transp_PIN-like"/>
</dbReference>
<dbReference type="Proteomes" id="UP000198612">
    <property type="component" value="Unassembled WGS sequence"/>
</dbReference>
<dbReference type="AlphaFoldDB" id="A0A1M7IZS2"/>
<evidence type="ECO:0000313" key="10">
    <source>
        <dbReference type="EMBL" id="SES73570.1"/>
    </source>
</evidence>
<feature type="transmembrane region" description="Helical" evidence="8">
    <location>
        <begin position="6"/>
        <end position="24"/>
    </location>
</feature>
<evidence type="ECO:0000256" key="6">
    <source>
        <dbReference type="ARBA" id="ARBA00022989"/>
    </source>
</evidence>
<feature type="transmembrane region" description="Helical" evidence="8">
    <location>
        <begin position="253"/>
        <end position="273"/>
    </location>
</feature>
<evidence type="ECO:0000313" key="12">
    <source>
        <dbReference type="Proteomes" id="UP000199519"/>
    </source>
</evidence>
<dbReference type="Gene3D" id="1.20.1530.20">
    <property type="match status" value="1"/>
</dbReference>
<evidence type="ECO:0000256" key="2">
    <source>
        <dbReference type="ARBA" id="ARBA00010145"/>
    </source>
</evidence>
<evidence type="ECO:0000256" key="7">
    <source>
        <dbReference type="ARBA" id="ARBA00023136"/>
    </source>
</evidence>
<dbReference type="Pfam" id="PF03547">
    <property type="entry name" value="Mem_trans"/>
    <property type="match status" value="1"/>
</dbReference>
<sequence>MNFQVVITQIISLFLLIAVGYFLRRSKHLDKKETGAISKLLLDLILPAMLISSLQIEITAKMLGDFKNLFLYWIAFYLILIAAASLISRLFPISRDKKIVLKFFLIFGNVGYMGLPVIDVIFPENGIFFGSIGVVVFNIFLWTYGANLFLRGKEEKKSNLRDIFNNGVIAIIIGLFLMLTGLKLPTAIMTAVDMLAEATFPLSMLVIGSGLAQIKISGIFKDLNIIAYSTLKLLIIPAAALLILNYFNIADPIRSILVLQIAMPAAANGVIFAERYEGNYVFAAESLFLSTLMAAFSIPVISYLTTYFK</sequence>
<evidence type="ECO:0000256" key="1">
    <source>
        <dbReference type="ARBA" id="ARBA00004651"/>
    </source>
</evidence>
<comment type="similarity">
    <text evidence="2">Belongs to the auxin efflux carrier (TC 2.A.69) family.</text>
</comment>
<feature type="transmembrane region" description="Helical" evidence="8">
    <location>
        <begin position="103"/>
        <end position="122"/>
    </location>
</feature>
<keyword evidence="7 8" id="KW-0472">Membrane</keyword>
<keyword evidence="6 8" id="KW-1133">Transmembrane helix</keyword>
<feature type="transmembrane region" description="Helical" evidence="8">
    <location>
        <begin position="70"/>
        <end position="91"/>
    </location>
</feature>
<dbReference type="EMBL" id="FOHG01000004">
    <property type="protein sequence ID" value="SES73570.1"/>
    <property type="molecule type" value="Genomic_DNA"/>
</dbReference>
<dbReference type="GO" id="GO:0055085">
    <property type="term" value="P:transmembrane transport"/>
    <property type="evidence" value="ECO:0007669"/>
    <property type="project" value="InterPro"/>
</dbReference>
<accession>A0A1M7IZS2</accession>